<evidence type="ECO:0000313" key="3">
    <source>
        <dbReference type="Proteomes" id="UP000250086"/>
    </source>
</evidence>
<feature type="compositionally biased region" description="Basic and acidic residues" evidence="1">
    <location>
        <begin position="309"/>
        <end position="326"/>
    </location>
</feature>
<organism evidence="2 3">
    <name type="scientific">Anaerobiospirillum thomasii</name>
    <dbReference type="NCBI Taxonomy" id="179995"/>
    <lineage>
        <taxon>Bacteria</taxon>
        <taxon>Pseudomonadati</taxon>
        <taxon>Pseudomonadota</taxon>
        <taxon>Gammaproteobacteria</taxon>
        <taxon>Aeromonadales</taxon>
        <taxon>Succinivibrionaceae</taxon>
        <taxon>Anaerobiospirillum</taxon>
    </lineage>
</organism>
<keyword evidence="3" id="KW-1185">Reference proteome</keyword>
<dbReference type="RefSeq" id="WP_113744520.1">
    <property type="nucleotide sequence ID" value="NZ_UAPV01000001.1"/>
</dbReference>
<reference evidence="2 3" key="1">
    <citation type="submission" date="2018-06" db="EMBL/GenBank/DDBJ databases">
        <authorList>
            <consortium name="Pathogen Informatics"/>
            <person name="Doyle S."/>
        </authorList>
    </citation>
    <scope>NUCLEOTIDE SEQUENCE [LARGE SCALE GENOMIC DNA]</scope>
    <source>
        <strain evidence="2 3">NCTC13093</strain>
    </source>
</reference>
<gene>
    <name evidence="2" type="ORF">NCTC13093_01868</name>
</gene>
<sequence length="331" mass="38607">MSYINIVLDGYVMDLNMDKLTDEQVLEFKDAVRAYDKDPDANYIEDLDIFYDTQINADTVQTLRGYYDFALDAYLRRFDDDGQRITDLEGDDEVFFEEIASSAADDPSFLEEISGLDLEDGYYFVAQRVSKCTDSFIVECDEEIDELDPFALEDEVAIDVCTISELPTVMGREINTDSYNIITNMSYKGEYFLNEVDESPIYDTIFSTDKVKEDVLIIFQVVEGHLSIVYTYDAFSDEPEHFYDHIDKTLVDMPIYQNNLIQQIYLEGDDYYDEDEVDDEDYDDEDSFDGEDFDESLDDDYEDDDDEYASSRKKDRRRYEGGKSDKEDDNF</sequence>
<proteinExistence type="predicted"/>
<dbReference type="EMBL" id="UAPV01000001">
    <property type="protein sequence ID" value="SPT70453.1"/>
    <property type="molecule type" value="Genomic_DNA"/>
</dbReference>
<feature type="compositionally biased region" description="Acidic residues" evidence="1">
    <location>
        <begin position="274"/>
        <end position="308"/>
    </location>
</feature>
<evidence type="ECO:0000256" key="1">
    <source>
        <dbReference type="SAM" id="MobiDB-lite"/>
    </source>
</evidence>
<feature type="region of interest" description="Disordered" evidence="1">
    <location>
        <begin position="274"/>
        <end position="331"/>
    </location>
</feature>
<dbReference type="Proteomes" id="UP000250086">
    <property type="component" value="Unassembled WGS sequence"/>
</dbReference>
<accession>A0A2X0V9K3</accession>
<dbReference type="AlphaFoldDB" id="A0A2X0V9K3"/>
<name>A0A2X0V9K3_9GAMM</name>
<protein>
    <submittedName>
        <fullName evidence="2">Uncharacterized protein</fullName>
    </submittedName>
</protein>
<evidence type="ECO:0000313" key="2">
    <source>
        <dbReference type="EMBL" id="SPT70453.1"/>
    </source>
</evidence>